<dbReference type="HOGENOM" id="CLU_1681931_0_0_1"/>
<keyword evidence="8" id="KW-0539">Nucleus</keyword>
<dbReference type="Ensembl" id="ENSLOCT00000016744.1">
    <property type="protein sequence ID" value="ENSLOCP00000016714.1"/>
    <property type="gene ID" value="ENSLOCG00000013558.1"/>
</dbReference>
<keyword evidence="7" id="KW-0238">DNA-binding</keyword>
<evidence type="ECO:0000256" key="6">
    <source>
        <dbReference type="ARBA" id="ARBA00022895"/>
    </source>
</evidence>
<evidence type="ECO:0000256" key="8">
    <source>
        <dbReference type="ARBA" id="ARBA00023242"/>
    </source>
</evidence>
<accession>W5N7V5</accession>
<reference evidence="10" key="1">
    <citation type="submission" date="2011-12" db="EMBL/GenBank/DDBJ databases">
        <title>The Draft Genome of Lepisosteus oculatus.</title>
        <authorList>
            <consortium name="The Broad Institute Genome Assembly &amp; Analysis Group"/>
            <consortium name="Computational R&amp;D Group"/>
            <consortium name="and Sequencing Platform"/>
            <person name="Di Palma F."/>
            <person name="Alfoldi J."/>
            <person name="Johnson J."/>
            <person name="Berlin A."/>
            <person name="Gnerre S."/>
            <person name="Jaffe D."/>
            <person name="MacCallum I."/>
            <person name="Young S."/>
            <person name="Walker B.J."/>
            <person name="Lander E.S."/>
            <person name="Lindblad-Toh K."/>
        </authorList>
    </citation>
    <scope>NUCLEOTIDE SEQUENCE [LARGE SCALE GENOMIC DNA]</scope>
</reference>
<evidence type="ECO:0000256" key="2">
    <source>
        <dbReference type="ARBA" id="ARBA00004574"/>
    </source>
</evidence>
<dbReference type="PANTHER" id="PTHR14865:SF2">
    <property type="entry name" value="CST COMPLEX SUBUNIT CTC1"/>
    <property type="match status" value="1"/>
</dbReference>
<evidence type="ECO:0000256" key="1">
    <source>
        <dbReference type="ARBA" id="ARBA00004123"/>
    </source>
</evidence>
<proteinExistence type="inferred from homology"/>
<dbReference type="PANTHER" id="PTHR14865">
    <property type="entry name" value="CST COMPLEX SUBUNIT CTC1"/>
    <property type="match status" value="1"/>
</dbReference>
<dbReference type="Pfam" id="PF15489">
    <property type="entry name" value="CTC1"/>
    <property type="match status" value="1"/>
</dbReference>
<reference evidence="9" key="3">
    <citation type="submission" date="2025-09" db="UniProtKB">
        <authorList>
            <consortium name="Ensembl"/>
        </authorList>
    </citation>
    <scope>IDENTIFICATION</scope>
</reference>
<comment type="similarity">
    <text evidence="3">Belongs to the CTC1 family.</text>
</comment>
<dbReference type="InterPro" id="IPR029156">
    <property type="entry name" value="CTC1"/>
</dbReference>
<dbReference type="InParanoid" id="W5N7V5"/>
<dbReference type="Proteomes" id="UP000018468">
    <property type="component" value="Linkage group LG2"/>
</dbReference>
<dbReference type="eggNOG" id="ENOG502RBD3">
    <property type="taxonomic scope" value="Eukaryota"/>
</dbReference>
<evidence type="ECO:0000256" key="4">
    <source>
        <dbReference type="ARBA" id="ARBA00016175"/>
    </source>
</evidence>
<organism evidence="9 10">
    <name type="scientific">Lepisosteus oculatus</name>
    <name type="common">Spotted gar</name>
    <dbReference type="NCBI Taxonomy" id="7918"/>
    <lineage>
        <taxon>Eukaryota</taxon>
        <taxon>Metazoa</taxon>
        <taxon>Chordata</taxon>
        <taxon>Craniata</taxon>
        <taxon>Vertebrata</taxon>
        <taxon>Euteleostomi</taxon>
        <taxon>Actinopterygii</taxon>
        <taxon>Neopterygii</taxon>
        <taxon>Holostei</taxon>
        <taxon>Semionotiformes</taxon>
        <taxon>Lepisosteidae</taxon>
        <taxon>Lepisosteus</taxon>
    </lineage>
</organism>
<evidence type="ECO:0000313" key="9">
    <source>
        <dbReference type="Ensembl" id="ENSLOCP00000016714.1"/>
    </source>
</evidence>
<protein>
    <recommendedName>
        <fullName evidence="4">CST complex subunit CTC1</fullName>
    </recommendedName>
</protein>
<keyword evidence="10" id="KW-1185">Reference proteome</keyword>
<sequence>PTLCAAHGATQPCFSQVVLCCCVLGPTVCTATLSQLCDTQVVLCVVLLCLRAHSVYCRSVPLNCVTVEQLGNGQSWPADSSGHPSSETPLPIMLLGEWGAGQPRCIMGRVRCHVVCVLFLQLQWVCSLCSSVFKQGRCTRNYPPCHSDSGVFQAEAK</sequence>
<evidence type="ECO:0000256" key="7">
    <source>
        <dbReference type="ARBA" id="ARBA00023125"/>
    </source>
</evidence>
<name>W5N7V5_LEPOC</name>
<dbReference type="AlphaFoldDB" id="W5N7V5"/>
<evidence type="ECO:0000313" key="10">
    <source>
        <dbReference type="Proteomes" id="UP000018468"/>
    </source>
</evidence>
<dbReference type="GeneTree" id="ENSGT00390000011553"/>
<keyword evidence="5" id="KW-0158">Chromosome</keyword>
<evidence type="ECO:0000256" key="5">
    <source>
        <dbReference type="ARBA" id="ARBA00022454"/>
    </source>
</evidence>
<evidence type="ECO:0000256" key="3">
    <source>
        <dbReference type="ARBA" id="ARBA00006332"/>
    </source>
</evidence>
<keyword evidence="6" id="KW-0779">Telomere</keyword>
<dbReference type="GO" id="GO:0005634">
    <property type="term" value="C:nucleus"/>
    <property type="evidence" value="ECO:0007669"/>
    <property type="project" value="UniProtKB-SubCell"/>
</dbReference>
<reference evidence="9" key="2">
    <citation type="submission" date="2025-08" db="UniProtKB">
        <authorList>
            <consortium name="Ensembl"/>
        </authorList>
    </citation>
    <scope>IDENTIFICATION</scope>
</reference>
<dbReference type="InterPro" id="IPR042617">
    <property type="entry name" value="CTC1-like"/>
</dbReference>
<dbReference type="Bgee" id="ENSLOCG00000013558">
    <property type="expression patterns" value="Expressed in testis and 13 other cell types or tissues"/>
</dbReference>
<dbReference type="GO" id="GO:0003697">
    <property type="term" value="F:single-stranded DNA binding"/>
    <property type="evidence" value="ECO:0007669"/>
    <property type="project" value="InterPro"/>
</dbReference>
<dbReference type="STRING" id="7918.ENSLOCP00000016714"/>
<dbReference type="GO" id="GO:0000781">
    <property type="term" value="C:chromosome, telomeric region"/>
    <property type="evidence" value="ECO:0007669"/>
    <property type="project" value="UniProtKB-SubCell"/>
</dbReference>
<comment type="subcellular location">
    <subcellularLocation>
        <location evidence="2">Chromosome</location>
        <location evidence="2">Telomere</location>
    </subcellularLocation>
    <subcellularLocation>
        <location evidence="1">Nucleus</location>
    </subcellularLocation>
</comment>
<dbReference type="EMBL" id="AHAT01030412">
    <property type="status" value="NOT_ANNOTATED_CDS"/>
    <property type="molecule type" value="Genomic_DNA"/>
</dbReference>